<accession>A0A7J0CI51</accession>
<feature type="domain" description="YbaK/aminoacyl-tRNA synthetase-associated" evidence="2">
    <location>
        <begin position="49"/>
        <end position="171"/>
    </location>
</feature>
<comment type="caution">
    <text evidence="3">The sequence shown here is derived from an EMBL/GenBank/DDBJ whole genome shotgun (WGS) entry which is preliminary data.</text>
</comment>
<name>A0A7J0CI51_STRMI</name>
<dbReference type="AlphaFoldDB" id="A0A7J0CI51"/>
<evidence type="ECO:0000313" key="4">
    <source>
        <dbReference type="Proteomes" id="UP000498740"/>
    </source>
</evidence>
<protein>
    <recommendedName>
        <fullName evidence="2">YbaK/aminoacyl-tRNA synthetase-associated domain-containing protein</fullName>
    </recommendedName>
</protein>
<evidence type="ECO:0000313" key="3">
    <source>
        <dbReference type="EMBL" id="GFN02089.1"/>
    </source>
</evidence>
<sequence length="208" mass="21290">MRAPIGTFEDASPASERLRLLPAPVAAALAAGWGDVTADRIIHVDTDPAVADTAVFVQHHGADLLDTSANCVVVAGKRGGETTLAACVVLSRTRVDVNGAVRKHLGARKASFAAMDTAVGETGMEYGGITPIGLPAHWPLLLDPAVVDEEWVLIGSGSRRGKLIVPGKALAALPGAVVVEGLGSDGTPVTTGAGRRVAVTGRRPSARR</sequence>
<gene>
    <name evidence="3" type="ORF">Smic_06450</name>
</gene>
<dbReference type="SUPFAM" id="SSF55826">
    <property type="entry name" value="YbaK/ProRS associated domain"/>
    <property type="match status" value="1"/>
</dbReference>
<organism evidence="3 4">
    <name type="scientific">Streptomyces microflavus</name>
    <name type="common">Streptomyces lipmanii</name>
    <dbReference type="NCBI Taxonomy" id="1919"/>
    <lineage>
        <taxon>Bacteria</taxon>
        <taxon>Bacillati</taxon>
        <taxon>Actinomycetota</taxon>
        <taxon>Actinomycetes</taxon>
        <taxon>Kitasatosporales</taxon>
        <taxon>Streptomycetaceae</taxon>
        <taxon>Streptomyces</taxon>
    </lineage>
</organism>
<dbReference type="InterPro" id="IPR036754">
    <property type="entry name" value="YbaK/aa-tRNA-synt-asso_dom_sf"/>
</dbReference>
<dbReference type="InterPro" id="IPR007214">
    <property type="entry name" value="YbaK/aa-tRNA-synth-assoc-dom"/>
</dbReference>
<dbReference type="Pfam" id="PF04073">
    <property type="entry name" value="tRNA_edit"/>
    <property type="match status" value="1"/>
</dbReference>
<feature type="region of interest" description="Disordered" evidence="1">
    <location>
        <begin position="189"/>
        <end position="208"/>
    </location>
</feature>
<dbReference type="EMBL" id="BLWD01000001">
    <property type="protein sequence ID" value="GFN02089.1"/>
    <property type="molecule type" value="Genomic_DNA"/>
</dbReference>
<evidence type="ECO:0000256" key="1">
    <source>
        <dbReference type="SAM" id="MobiDB-lite"/>
    </source>
</evidence>
<dbReference type="Proteomes" id="UP000498740">
    <property type="component" value="Unassembled WGS sequence"/>
</dbReference>
<dbReference type="GO" id="GO:0002161">
    <property type="term" value="F:aminoacyl-tRNA deacylase activity"/>
    <property type="evidence" value="ECO:0007669"/>
    <property type="project" value="InterPro"/>
</dbReference>
<dbReference type="CDD" id="cd04939">
    <property type="entry name" value="PA2301"/>
    <property type="match status" value="1"/>
</dbReference>
<dbReference type="Gene3D" id="3.90.960.10">
    <property type="entry name" value="YbaK/aminoacyl-tRNA synthetase-associated domain"/>
    <property type="match status" value="1"/>
</dbReference>
<evidence type="ECO:0000259" key="2">
    <source>
        <dbReference type="Pfam" id="PF04073"/>
    </source>
</evidence>
<proteinExistence type="predicted"/>
<reference evidence="3 4" key="1">
    <citation type="submission" date="2020-05" db="EMBL/GenBank/DDBJ databases">
        <title>Whole genome shotgun sequence of Streptomyces microflavus NBRC 13062.</title>
        <authorList>
            <person name="Komaki H."/>
            <person name="Tamura T."/>
        </authorList>
    </citation>
    <scope>NUCLEOTIDE SEQUENCE [LARGE SCALE GENOMIC DNA]</scope>
    <source>
        <strain evidence="3 4">NBRC 13062</strain>
    </source>
</reference>